<dbReference type="GO" id="GO:0051301">
    <property type="term" value="P:cell division"/>
    <property type="evidence" value="ECO:0007669"/>
    <property type="project" value="InterPro"/>
</dbReference>
<dbReference type="RefSeq" id="WP_069703333.1">
    <property type="nucleotide sequence ID" value="NZ_MJAT01000039.1"/>
</dbReference>
<keyword evidence="3" id="KW-0472">Membrane</keyword>
<evidence type="ECO:0000256" key="1">
    <source>
        <dbReference type="SAM" id="Coils"/>
    </source>
</evidence>
<protein>
    <recommendedName>
        <fullName evidence="6">Septum formation initiator</fullName>
    </recommendedName>
</protein>
<evidence type="ECO:0000256" key="2">
    <source>
        <dbReference type="SAM" id="MobiDB-lite"/>
    </source>
</evidence>
<name>A0A1E5L2K0_9FIRM</name>
<proteinExistence type="predicted"/>
<evidence type="ECO:0008006" key="6">
    <source>
        <dbReference type="Google" id="ProtNLM"/>
    </source>
</evidence>
<keyword evidence="1" id="KW-0175">Coiled coil</keyword>
<dbReference type="Pfam" id="PF04977">
    <property type="entry name" value="DivIC"/>
    <property type="match status" value="1"/>
</dbReference>
<dbReference type="PANTHER" id="PTHR40027:SF1">
    <property type="entry name" value="CELL DIVISION PROTEIN DIVIC"/>
    <property type="match status" value="1"/>
</dbReference>
<feature type="region of interest" description="Disordered" evidence="2">
    <location>
        <begin position="1"/>
        <end position="30"/>
    </location>
</feature>
<gene>
    <name evidence="4" type="ORF">BHU72_11130</name>
</gene>
<dbReference type="AlphaFoldDB" id="A0A1E5L2K0"/>
<dbReference type="STRING" id="1390249.BHU72_11130"/>
<dbReference type="InterPro" id="IPR007060">
    <property type="entry name" value="FtsL/DivIC"/>
</dbReference>
<evidence type="ECO:0000256" key="3">
    <source>
        <dbReference type="SAM" id="Phobius"/>
    </source>
</evidence>
<dbReference type="InterPro" id="IPR039076">
    <property type="entry name" value="DivIC"/>
</dbReference>
<dbReference type="EMBL" id="MJAT01000039">
    <property type="protein sequence ID" value="OEH84350.1"/>
    <property type="molecule type" value="Genomic_DNA"/>
</dbReference>
<feature type="compositionally biased region" description="Basic and acidic residues" evidence="2">
    <location>
        <begin position="1"/>
        <end position="10"/>
    </location>
</feature>
<accession>A0A1E5L2K0</accession>
<dbReference type="PANTHER" id="PTHR40027">
    <property type="entry name" value="CELL DIVISION PROTEIN DIVIC"/>
    <property type="match status" value="1"/>
</dbReference>
<evidence type="ECO:0000313" key="4">
    <source>
        <dbReference type="EMBL" id="OEH84350.1"/>
    </source>
</evidence>
<organism evidence="4 5">
    <name type="scientific">Desulfuribacillus stibiiarsenatis</name>
    <dbReference type="NCBI Taxonomy" id="1390249"/>
    <lineage>
        <taxon>Bacteria</taxon>
        <taxon>Bacillati</taxon>
        <taxon>Bacillota</taxon>
        <taxon>Desulfuribacillia</taxon>
        <taxon>Desulfuribacillales</taxon>
        <taxon>Desulfuribacillaceae</taxon>
        <taxon>Desulfuribacillus</taxon>
    </lineage>
</organism>
<comment type="caution">
    <text evidence="4">The sequence shown here is derived from an EMBL/GenBank/DDBJ whole genome shotgun (WGS) entry which is preliminary data.</text>
</comment>
<feature type="transmembrane region" description="Helical" evidence="3">
    <location>
        <begin position="40"/>
        <end position="57"/>
    </location>
</feature>
<keyword evidence="5" id="KW-1185">Reference proteome</keyword>
<reference evidence="4 5" key="1">
    <citation type="submission" date="2016-09" db="EMBL/GenBank/DDBJ databases">
        <title>Desulfuribacillus arsenicus sp. nov., an obligately anaerobic, dissimilatory arsenic- and antimonate-reducing bacterium isolated from anoxic sediments.</title>
        <authorList>
            <person name="Abin C.A."/>
            <person name="Hollibaugh J.T."/>
        </authorList>
    </citation>
    <scope>NUCLEOTIDE SEQUENCE [LARGE SCALE GENOMIC DNA]</scope>
    <source>
        <strain evidence="4 5">MLFW-2</strain>
    </source>
</reference>
<evidence type="ECO:0000313" key="5">
    <source>
        <dbReference type="Proteomes" id="UP000095255"/>
    </source>
</evidence>
<feature type="coiled-coil region" evidence="1">
    <location>
        <begin position="63"/>
        <end position="97"/>
    </location>
</feature>
<dbReference type="Proteomes" id="UP000095255">
    <property type="component" value="Unassembled WGS sequence"/>
</dbReference>
<keyword evidence="3" id="KW-1133">Transmembrane helix</keyword>
<sequence length="127" mass="14916">MYRPMKEDHTNSMQGPRRSSIHSNEKTSSWFGNLPKWKKLILTGFIIYLLFIARGVYHQEKMISLKDAEVQQLEQQLHSIKSEHEDLQGRVDRLHDEDYIAELARQNYYLSKPGEILFIVPKAADND</sequence>
<keyword evidence="3" id="KW-0812">Transmembrane</keyword>